<comment type="caution">
    <text evidence="1">The sequence shown here is derived from an EMBL/GenBank/DDBJ whole genome shotgun (WGS) entry which is preliminary data.</text>
</comment>
<name>A0A5B7KJD0_PORTR</name>
<proteinExistence type="predicted"/>
<keyword evidence="2" id="KW-1185">Reference proteome</keyword>
<evidence type="ECO:0000313" key="2">
    <source>
        <dbReference type="Proteomes" id="UP000324222"/>
    </source>
</evidence>
<dbReference type="Proteomes" id="UP000324222">
    <property type="component" value="Unassembled WGS sequence"/>
</dbReference>
<gene>
    <name evidence="1" type="ORF">E2C01_101002</name>
</gene>
<evidence type="ECO:0000313" key="1">
    <source>
        <dbReference type="EMBL" id="MPD05269.1"/>
    </source>
</evidence>
<protein>
    <submittedName>
        <fullName evidence="1">Uncharacterized protein</fullName>
    </submittedName>
</protein>
<reference evidence="1 2" key="1">
    <citation type="submission" date="2019-05" db="EMBL/GenBank/DDBJ databases">
        <title>Another draft genome of Portunus trituberculatus and its Hox gene families provides insights of decapod evolution.</title>
        <authorList>
            <person name="Jeong J.-H."/>
            <person name="Song I."/>
            <person name="Kim S."/>
            <person name="Choi T."/>
            <person name="Kim D."/>
            <person name="Ryu S."/>
            <person name="Kim W."/>
        </authorList>
    </citation>
    <scope>NUCLEOTIDE SEQUENCE [LARGE SCALE GENOMIC DNA]</scope>
    <source>
        <tissue evidence="1">Muscle</tissue>
    </source>
</reference>
<dbReference type="AlphaFoldDB" id="A0A5B7KJD0"/>
<accession>A0A5B7KJD0</accession>
<dbReference type="EMBL" id="VSRR010145203">
    <property type="protein sequence ID" value="MPD05269.1"/>
    <property type="molecule type" value="Genomic_DNA"/>
</dbReference>
<organism evidence="1 2">
    <name type="scientific">Portunus trituberculatus</name>
    <name type="common">Swimming crab</name>
    <name type="synonym">Neptunus trituberculatus</name>
    <dbReference type="NCBI Taxonomy" id="210409"/>
    <lineage>
        <taxon>Eukaryota</taxon>
        <taxon>Metazoa</taxon>
        <taxon>Ecdysozoa</taxon>
        <taxon>Arthropoda</taxon>
        <taxon>Crustacea</taxon>
        <taxon>Multicrustacea</taxon>
        <taxon>Malacostraca</taxon>
        <taxon>Eumalacostraca</taxon>
        <taxon>Eucarida</taxon>
        <taxon>Decapoda</taxon>
        <taxon>Pleocyemata</taxon>
        <taxon>Brachyura</taxon>
        <taxon>Eubrachyura</taxon>
        <taxon>Portunoidea</taxon>
        <taxon>Portunidae</taxon>
        <taxon>Portuninae</taxon>
        <taxon>Portunus</taxon>
    </lineage>
</organism>
<sequence length="37" mass="4231">MPLTPLLITVPSPFLLIPDPSFLPHFSLFPFFPLLHQ</sequence>